<gene>
    <name evidence="11" type="ORF">ODE01S_20680</name>
</gene>
<dbReference type="PANTHER" id="PTHR43427">
    <property type="entry name" value="CHLORIDE CHANNEL PROTEIN CLC-E"/>
    <property type="match status" value="1"/>
</dbReference>
<proteinExistence type="predicted"/>
<keyword evidence="8" id="KW-0868">Chloride</keyword>
<feature type="transmembrane region" description="Helical" evidence="10">
    <location>
        <begin position="12"/>
        <end position="37"/>
    </location>
</feature>
<evidence type="ECO:0000256" key="4">
    <source>
        <dbReference type="ARBA" id="ARBA00022989"/>
    </source>
</evidence>
<dbReference type="Gene3D" id="1.10.3080.10">
    <property type="entry name" value="Clc chloride channel"/>
    <property type="match status" value="1"/>
</dbReference>
<dbReference type="SUPFAM" id="SSF81340">
    <property type="entry name" value="Clc chloride channel"/>
    <property type="match status" value="1"/>
</dbReference>
<dbReference type="InterPro" id="IPR001807">
    <property type="entry name" value="ClC"/>
</dbReference>
<comment type="subcellular location">
    <subcellularLocation>
        <location evidence="1">Membrane</location>
        <topology evidence="1">Multi-pass membrane protein</topology>
    </subcellularLocation>
</comment>
<evidence type="ECO:0000256" key="1">
    <source>
        <dbReference type="ARBA" id="ARBA00004141"/>
    </source>
</evidence>
<evidence type="ECO:0008006" key="13">
    <source>
        <dbReference type="Google" id="ProtNLM"/>
    </source>
</evidence>
<keyword evidence="6 10" id="KW-0472">Membrane</keyword>
<keyword evidence="7" id="KW-0869">Chloride channel</keyword>
<feature type="transmembrane region" description="Helical" evidence="10">
    <location>
        <begin position="274"/>
        <end position="292"/>
    </location>
</feature>
<dbReference type="Proteomes" id="UP000321827">
    <property type="component" value="Unassembled WGS sequence"/>
</dbReference>
<comment type="caution">
    <text evidence="11">The sequence shown here is derived from an EMBL/GenBank/DDBJ whole genome shotgun (WGS) entry which is preliminary data.</text>
</comment>
<feature type="transmembrane region" description="Helical" evidence="10">
    <location>
        <begin position="57"/>
        <end position="79"/>
    </location>
</feature>
<dbReference type="GO" id="GO:0005254">
    <property type="term" value="F:chloride channel activity"/>
    <property type="evidence" value="ECO:0007669"/>
    <property type="project" value="UniProtKB-KW"/>
</dbReference>
<keyword evidence="9" id="KW-0407">Ion channel</keyword>
<sequence length="361" mass="38121">MTNERSLHPLAMALTSIVIGVVAGLGAVVFRALIALVHNLVFPGRFSTYYDANQHTALSTLGFGILAAVVLAALLVVFLTQNYAPEARGHGVPEVMDAVYYQRGRIRPIVAVIKALASALSIGSGGSVGREGPIIQIGAAFGSITSACLRLPLPQRITLIAAGAGGGIAATFNTPVGGVLFALEILLHEVSVRTLVPVALATATATYLGQLFFGPHPSFVIPSFETPYFELANPWVLFAYLGLGLLAGAAAALYIRTIYGFEDFFHRRFRLRPYLRHALGMTLVGVIFVLMARSTGHYYTQGVGYATVQDVLMGRLDVWGFLLLLFVLKLVSTGLTLGSGASGGIFSPGLFMGPPSAAPTV</sequence>
<evidence type="ECO:0000256" key="8">
    <source>
        <dbReference type="ARBA" id="ARBA00023214"/>
    </source>
</evidence>
<keyword evidence="3 10" id="KW-0812">Transmembrane</keyword>
<dbReference type="GO" id="GO:0034707">
    <property type="term" value="C:chloride channel complex"/>
    <property type="evidence" value="ECO:0007669"/>
    <property type="project" value="UniProtKB-KW"/>
</dbReference>
<evidence type="ECO:0000256" key="6">
    <source>
        <dbReference type="ARBA" id="ARBA00023136"/>
    </source>
</evidence>
<feature type="transmembrane region" description="Helical" evidence="10">
    <location>
        <begin position="312"/>
        <end position="331"/>
    </location>
</feature>
<dbReference type="Pfam" id="PF00654">
    <property type="entry name" value="Voltage_CLC"/>
    <property type="match status" value="1"/>
</dbReference>
<feature type="transmembrane region" description="Helical" evidence="10">
    <location>
        <begin position="235"/>
        <end position="254"/>
    </location>
</feature>
<dbReference type="PRINTS" id="PR00762">
    <property type="entry name" value="CLCHANNEL"/>
</dbReference>
<dbReference type="InterPro" id="IPR050368">
    <property type="entry name" value="ClC-type_chloride_channel"/>
</dbReference>
<evidence type="ECO:0000256" key="3">
    <source>
        <dbReference type="ARBA" id="ARBA00022692"/>
    </source>
</evidence>
<feature type="transmembrane region" description="Helical" evidence="10">
    <location>
        <begin position="195"/>
        <end position="215"/>
    </location>
</feature>
<reference evidence="11 12" key="1">
    <citation type="submission" date="2019-07" db="EMBL/GenBank/DDBJ databases">
        <title>Whole genome shotgun sequence of Oceanithermus desulfurans NBRC 100063.</title>
        <authorList>
            <person name="Hosoyama A."/>
            <person name="Uohara A."/>
            <person name="Ohji S."/>
            <person name="Ichikawa N."/>
        </authorList>
    </citation>
    <scope>NUCLEOTIDE SEQUENCE [LARGE SCALE GENOMIC DNA]</scope>
    <source>
        <strain evidence="11 12">NBRC 100063</strain>
    </source>
</reference>
<accession>A0A511RLW6</accession>
<evidence type="ECO:0000256" key="2">
    <source>
        <dbReference type="ARBA" id="ARBA00022448"/>
    </source>
</evidence>
<feature type="transmembrane region" description="Helical" evidence="10">
    <location>
        <begin position="159"/>
        <end position="183"/>
    </location>
</feature>
<dbReference type="AlphaFoldDB" id="A0A511RLW6"/>
<organism evidence="11 12">
    <name type="scientific">Oceanithermus desulfurans NBRC 100063</name>
    <dbReference type="NCBI Taxonomy" id="1227550"/>
    <lineage>
        <taxon>Bacteria</taxon>
        <taxon>Thermotogati</taxon>
        <taxon>Deinococcota</taxon>
        <taxon>Deinococci</taxon>
        <taxon>Thermales</taxon>
        <taxon>Thermaceae</taxon>
        <taxon>Oceanithermus</taxon>
    </lineage>
</organism>
<keyword evidence="4 10" id="KW-1133">Transmembrane helix</keyword>
<evidence type="ECO:0000313" key="11">
    <source>
        <dbReference type="EMBL" id="GEM90634.1"/>
    </source>
</evidence>
<dbReference type="PANTHER" id="PTHR43427:SF6">
    <property type="entry name" value="CHLORIDE CHANNEL PROTEIN CLC-E"/>
    <property type="match status" value="1"/>
</dbReference>
<dbReference type="InterPro" id="IPR014743">
    <property type="entry name" value="Cl-channel_core"/>
</dbReference>
<evidence type="ECO:0000313" key="12">
    <source>
        <dbReference type="Proteomes" id="UP000321827"/>
    </source>
</evidence>
<dbReference type="CDD" id="cd00400">
    <property type="entry name" value="Voltage_gated_ClC"/>
    <property type="match status" value="1"/>
</dbReference>
<keyword evidence="2" id="KW-0813">Transport</keyword>
<protein>
    <recommendedName>
        <fullName evidence="13">Chloride channel protein</fullName>
    </recommendedName>
</protein>
<evidence type="ECO:0000256" key="10">
    <source>
        <dbReference type="SAM" id="Phobius"/>
    </source>
</evidence>
<evidence type="ECO:0000256" key="9">
    <source>
        <dbReference type="ARBA" id="ARBA00023303"/>
    </source>
</evidence>
<dbReference type="EMBL" id="BJXN01000017">
    <property type="protein sequence ID" value="GEM90634.1"/>
    <property type="molecule type" value="Genomic_DNA"/>
</dbReference>
<evidence type="ECO:0000256" key="5">
    <source>
        <dbReference type="ARBA" id="ARBA00023065"/>
    </source>
</evidence>
<name>A0A511RLW6_9DEIN</name>
<keyword evidence="5" id="KW-0406">Ion transport</keyword>
<evidence type="ECO:0000256" key="7">
    <source>
        <dbReference type="ARBA" id="ARBA00023173"/>
    </source>
</evidence>